<protein>
    <submittedName>
        <fullName evidence="1">Dehydrogenase</fullName>
    </submittedName>
</protein>
<name>A0A2N5GQP2_9BACI</name>
<reference evidence="2 4" key="2">
    <citation type="submission" date="2017-12" db="EMBL/GenBank/DDBJ databases">
        <title>Comparative Functional Genomics of Dry Heat Resistant strains isolated from the Viking Spacecraft.</title>
        <authorList>
            <person name="Seuylemezian A."/>
            <person name="Cooper K."/>
            <person name="Vaishampayan P."/>
        </authorList>
    </citation>
    <scope>NUCLEOTIDE SEQUENCE [LARGE SCALE GENOMIC DNA]</scope>
    <source>
        <strain evidence="2 4">ATCC 29669</strain>
    </source>
</reference>
<evidence type="ECO:0000313" key="4">
    <source>
        <dbReference type="Proteomes" id="UP000235114"/>
    </source>
</evidence>
<dbReference type="AlphaFoldDB" id="A0A2N5GQP2"/>
<comment type="caution">
    <text evidence="1">The sequence shown here is derived from an EMBL/GenBank/DDBJ whole genome shotgun (WGS) entry which is preliminary data.</text>
</comment>
<keyword evidence="4" id="KW-1185">Reference proteome</keyword>
<evidence type="ECO:0000313" key="3">
    <source>
        <dbReference type="Proteomes" id="UP000234951"/>
    </source>
</evidence>
<proteinExistence type="predicted"/>
<dbReference type="Pfam" id="PF13618">
    <property type="entry name" value="Gluconate_2-dh3"/>
    <property type="match status" value="1"/>
</dbReference>
<dbReference type="InterPro" id="IPR027056">
    <property type="entry name" value="Gluconate_2DH_su3"/>
</dbReference>
<dbReference type="Proteomes" id="UP000235114">
    <property type="component" value="Unassembled WGS sequence"/>
</dbReference>
<dbReference type="EMBL" id="PGVD01000044">
    <property type="protein sequence ID" value="PLR94965.1"/>
    <property type="molecule type" value="Genomic_DNA"/>
</dbReference>
<dbReference type="Proteomes" id="UP000234951">
    <property type="component" value="Unassembled WGS sequence"/>
</dbReference>
<evidence type="ECO:0000313" key="2">
    <source>
        <dbReference type="EMBL" id="PLR94965.1"/>
    </source>
</evidence>
<accession>A0A2N5GQP2</accession>
<sequence length="259" mass="28422">MGELSLSEKEVVKKEIKSTRRTFIRNSGLTVGGVVLGGALGSLLGDKPAAPVSQPAVDHSQAAANPNQALMYFTPEQFQVVDAAAEVIFPKTEAGPGAKELLVAYYIDHQMAGPFGLNTKEYMSGPFSPGEAVPEQGYQTHLKRQEIFDLGIMALNDEANKRFKAKFPELEEDQQIEILTDFEADKVKINGSVTSKFFFTLLRKVTIEGAYADPMYGGNKDMAGWKMKNFPGHQGAYTHLGKDQFVVVEPKALNSQHKH</sequence>
<dbReference type="EMBL" id="PGVA01000006">
    <property type="protein sequence ID" value="PLR85400.1"/>
    <property type="molecule type" value="Genomic_DNA"/>
</dbReference>
<reference evidence="1 3" key="1">
    <citation type="submission" date="2017-11" db="EMBL/GenBank/DDBJ databases">
        <title>Comparitive Functional Genomics of Dry Heat Resistant strains isolated from the Viking Spacecraft.</title>
        <authorList>
            <person name="Seuylemezian A."/>
            <person name="Cooper K."/>
            <person name="Vaishampayan P."/>
        </authorList>
    </citation>
    <scope>NUCLEOTIDE SEQUENCE [LARGE SCALE GENOMIC DNA]</scope>
    <source>
        <strain evidence="1 3">M4.6</strain>
    </source>
</reference>
<evidence type="ECO:0000313" key="1">
    <source>
        <dbReference type="EMBL" id="PLR85400.1"/>
    </source>
</evidence>
<gene>
    <name evidence="1" type="ORF">CU635_04170</name>
    <name evidence="2" type="ORF">CVD25_15530</name>
</gene>
<organism evidence="1 3">
    <name type="scientific">Bacillus canaveralius</name>
    <dbReference type="NCBI Taxonomy" id="1403243"/>
    <lineage>
        <taxon>Bacteria</taxon>
        <taxon>Bacillati</taxon>
        <taxon>Bacillota</taxon>
        <taxon>Bacilli</taxon>
        <taxon>Bacillales</taxon>
        <taxon>Bacillaceae</taxon>
        <taxon>Bacillus</taxon>
    </lineage>
</organism>
<dbReference type="OrthoDB" id="8400810at2"/>